<dbReference type="InterPro" id="IPR036388">
    <property type="entry name" value="WH-like_DNA-bd_sf"/>
</dbReference>
<evidence type="ECO:0000256" key="2">
    <source>
        <dbReference type="PROSITE-ProRule" id="PRU00169"/>
    </source>
</evidence>
<dbReference type="SMART" id="SM00421">
    <property type="entry name" value="HTH_LUXR"/>
    <property type="match status" value="1"/>
</dbReference>
<keyword evidence="5" id="KW-1185">Reference proteome</keyword>
<gene>
    <name evidence="4" type="ORF">GA0070563_11575</name>
</gene>
<dbReference type="PRINTS" id="PR00038">
    <property type="entry name" value="HTHLUXR"/>
</dbReference>
<keyword evidence="2" id="KW-0597">Phosphoprotein</keyword>
<dbReference type="PANTHER" id="PTHR43214">
    <property type="entry name" value="TWO-COMPONENT RESPONSE REGULATOR"/>
    <property type="match status" value="1"/>
</dbReference>
<dbReference type="Pfam" id="PF00196">
    <property type="entry name" value="GerE"/>
    <property type="match status" value="1"/>
</dbReference>
<dbReference type="GO" id="GO:0003677">
    <property type="term" value="F:DNA binding"/>
    <property type="evidence" value="ECO:0007669"/>
    <property type="project" value="UniProtKB-KW"/>
</dbReference>
<evidence type="ECO:0000259" key="3">
    <source>
        <dbReference type="PROSITE" id="PS50110"/>
    </source>
</evidence>
<dbReference type="SUPFAM" id="SSF52172">
    <property type="entry name" value="CheY-like"/>
    <property type="match status" value="1"/>
</dbReference>
<dbReference type="Gene3D" id="1.10.10.10">
    <property type="entry name" value="Winged helix-like DNA-binding domain superfamily/Winged helix DNA-binding domain"/>
    <property type="match status" value="1"/>
</dbReference>
<organism evidence="4 5">
    <name type="scientific">Micromonospora carbonacea</name>
    <dbReference type="NCBI Taxonomy" id="47853"/>
    <lineage>
        <taxon>Bacteria</taxon>
        <taxon>Bacillati</taxon>
        <taxon>Actinomycetota</taxon>
        <taxon>Actinomycetes</taxon>
        <taxon>Micromonosporales</taxon>
        <taxon>Micromonosporaceae</taxon>
        <taxon>Micromonospora</taxon>
    </lineage>
</organism>
<accession>A0A1C5AP18</accession>
<dbReference type="InterPro" id="IPR011006">
    <property type="entry name" value="CheY-like_superfamily"/>
</dbReference>
<name>A0A1C5AP18_9ACTN</name>
<dbReference type="EMBL" id="FMCT01000015">
    <property type="protein sequence ID" value="SCF46811.1"/>
    <property type="molecule type" value="Genomic_DNA"/>
</dbReference>
<sequence length="216" mass="23589">MAAMIEIGAIDNDQMLLEGMSAWMSRLPDITLTALAVSVDEFLAATRRPRIVILDLNLENFTDPADNVRRLVAVGHTVVVVSVIPDPVYIAATTEAGASAYVLKANNLGVLADVVRQVAAGETPMTTEHAFWLGRDARPERPQLSAREREVLVSYGSGCTVEAVGRVLGIAPGTVRTYLDRIKEKYARAGRPIEHRVQFLDRAREDGFGRGRLPPK</sequence>
<evidence type="ECO:0000313" key="5">
    <source>
        <dbReference type="Proteomes" id="UP000183585"/>
    </source>
</evidence>
<dbReference type="Gene3D" id="3.40.50.2300">
    <property type="match status" value="1"/>
</dbReference>
<proteinExistence type="predicted"/>
<feature type="domain" description="Response regulatory" evidence="3">
    <location>
        <begin position="6"/>
        <end position="119"/>
    </location>
</feature>
<dbReference type="GO" id="GO:0006355">
    <property type="term" value="P:regulation of DNA-templated transcription"/>
    <property type="evidence" value="ECO:0007669"/>
    <property type="project" value="InterPro"/>
</dbReference>
<dbReference type="PROSITE" id="PS50110">
    <property type="entry name" value="RESPONSE_REGULATORY"/>
    <property type="match status" value="1"/>
</dbReference>
<dbReference type="PROSITE" id="PS00622">
    <property type="entry name" value="HTH_LUXR_1"/>
    <property type="match status" value="1"/>
</dbReference>
<evidence type="ECO:0000313" key="4">
    <source>
        <dbReference type="EMBL" id="SCF46811.1"/>
    </source>
</evidence>
<dbReference type="InterPro" id="IPR016032">
    <property type="entry name" value="Sig_transdc_resp-reg_C-effctor"/>
</dbReference>
<dbReference type="SUPFAM" id="SSF46894">
    <property type="entry name" value="C-terminal effector domain of the bipartite response regulators"/>
    <property type="match status" value="1"/>
</dbReference>
<dbReference type="GO" id="GO:0000160">
    <property type="term" value="P:phosphorelay signal transduction system"/>
    <property type="evidence" value="ECO:0007669"/>
    <property type="project" value="InterPro"/>
</dbReference>
<keyword evidence="1" id="KW-0238">DNA-binding</keyword>
<evidence type="ECO:0000256" key="1">
    <source>
        <dbReference type="ARBA" id="ARBA00023125"/>
    </source>
</evidence>
<protein>
    <submittedName>
        <fullName evidence="4">Two component transcriptional regulator, LuxR family</fullName>
    </submittedName>
</protein>
<dbReference type="InterPro" id="IPR000792">
    <property type="entry name" value="Tscrpt_reg_LuxR_C"/>
</dbReference>
<reference evidence="5" key="1">
    <citation type="submission" date="2016-06" db="EMBL/GenBank/DDBJ databases">
        <authorList>
            <person name="Varghese N."/>
            <person name="Submissions Spin"/>
        </authorList>
    </citation>
    <scope>NUCLEOTIDE SEQUENCE [LARGE SCALE GENOMIC DNA]</scope>
    <source>
        <strain evidence="5">DSM 43168</strain>
    </source>
</reference>
<dbReference type="RefSeq" id="WP_357064729.1">
    <property type="nucleotide sequence ID" value="NZ_JBEZFN010000401.1"/>
</dbReference>
<dbReference type="InterPro" id="IPR039420">
    <property type="entry name" value="WalR-like"/>
</dbReference>
<dbReference type="Proteomes" id="UP000183585">
    <property type="component" value="Unassembled WGS sequence"/>
</dbReference>
<dbReference type="STRING" id="47853.TK50_14285"/>
<dbReference type="InterPro" id="IPR001789">
    <property type="entry name" value="Sig_transdc_resp-reg_receiver"/>
</dbReference>
<dbReference type="AlphaFoldDB" id="A0A1C5AP18"/>
<feature type="modified residue" description="4-aspartylphosphate" evidence="2">
    <location>
        <position position="55"/>
    </location>
</feature>